<dbReference type="AlphaFoldDB" id="A0A1Z4N3U3"/>
<proteinExistence type="predicted"/>
<accession>A0A1Z4N3U3</accession>
<protein>
    <submittedName>
        <fullName evidence="1">Uncharacterized protein</fullName>
    </submittedName>
</protein>
<sequence length="56" mass="6043">MYQIFFTLTDSTCVYTVAPGGRGAGGEGETLQPSGFHIKLTPMENAHLCQLKLKAI</sequence>
<dbReference type="KEGG" id="ttq:NIES37_43110"/>
<evidence type="ECO:0000313" key="2">
    <source>
        <dbReference type="Proteomes" id="UP000218785"/>
    </source>
</evidence>
<dbReference type="Proteomes" id="UP000218785">
    <property type="component" value="Chromosome"/>
</dbReference>
<organism evidence="1 2">
    <name type="scientific">Tolypothrix tenuis PCC 7101</name>
    <dbReference type="NCBI Taxonomy" id="231146"/>
    <lineage>
        <taxon>Bacteria</taxon>
        <taxon>Bacillati</taxon>
        <taxon>Cyanobacteriota</taxon>
        <taxon>Cyanophyceae</taxon>
        <taxon>Nostocales</taxon>
        <taxon>Tolypothrichaceae</taxon>
        <taxon>Tolypothrix</taxon>
    </lineage>
</organism>
<keyword evidence="2" id="KW-1185">Reference proteome</keyword>
<dbReference type="EMBL" id="AP018248">
    <property type="protein sequence ID" value="BAZ00322.1"/>
    <property type="molecule type" value="Genomic_DNA"/>
</dbReference>
<gene>
    <name evidence="1" type="ORF">NIES37_43110</name>
</gene>
<name>A0A1Z4N3U3_9CYAN</name>
<reference evidence="1 2" key="1">
    <citation type="submission" date="2017-06" db="EMBL/GenBank/DDBJ databases">
        <title>Genome sequencing of cyanobaciteial culture collection at National Institute for Environmental Studies (NIES).</title>
        <authorList>
            <person name="Hirose Y."/>
            <person name="Shimura Y."/>
            <person name="Fujisawa T."/>
            <person name="Nakamura Y."/>
            <person name="Kawachi M."/>
        </authorList>
    </citation>
    <scope>NUCLEOTIDE SEQUENCE [LARGE SCALE GENOMIC DNA]</scope>
    <source>
        <strain evidence="1 2">NIES-37</strain>
    </source>
</reference>
<evidence type="ECO:0000313" key="1">
    <source>
        <dbReference type="EMBL" id="BAZ00322.1"/>
    </source>
</evidence>